<evidence type="ECO:0000313" key="3">
    <source>
        <dbReference type="EMBL" id="VUX46218.1"/>
    </source>
</evidence>
<accession>A0A564WE11</accession>
<dbReference type="SMART" id="SM00966">
    <property type="entry name" value="SpoVT_AbrB"/>
    <property type="match status" value="1"/>
</dbReference>
<dbReference type="InterPro" id="IPR007159">
    <property type="entry name" value="SpoVT-AbrB_dom"/>
</dbReference>
<dbReference type="SUPFAM" id="SSF89447">
    <property type="entry name" value="AbrB/MazE/MraZ-like"/>
    <property type="match status" value="1"/>
</dbReference>
<gene>
    <name evidence="3" type="ORF">DF3PA_20118</name>
</gene>
<sequence length="84" mass="8824">MAAMATATITAKGQTTIPKSVRERLRLGPGDRVEFILQDDGTALMVPATLSLAELKASIPAPPRALTLDEMDAVVQQHAPASPC</sequence>
<reference evidence="3" key="1">
    <citation type="submission" date="2018-11" db="EMBL/GenBank/DDBJ databases">
        <authorList>
            <person name="Onetto C."/>
        </authorList>
    </citation>
    <scope>NUCLEOTIDE SEQUENCE [LARGE SCALE GENOMIC DNA]</scope>
</reference>
<proteinExistence type="predicted"/>
<dbReference type="AlphaFoldDB" id="A0A564WE11"/>
<protein>
    <submittedName>
        <fullName evidence="3">AbrB family transcriptional regulator</fullName>
    </submittedName>
</protein>
<dbReference type="Gene3D" id="2.10.260.10">
    <property type="match status" value="1"/>
</dbReference>
<comment type="caution">
    <text evidence="3">The sequence shown here is derived from an EMBL/GenBank/DDBJ whole genome shotgun (WGS) entry which is preliminary data.</text>
</comment>
<evidence type="ECO:0000313" key="4">
    <source>
        <dbReference type="Proteomes" id="UP000326641"/>
    </source>
</evidence>
<dbReference type="PROSITE" id="PS51740">
    <property type="entry name" value="SPOVT_ABRB"/>
    <property type="match status" value="1"/>
</dbReference>
<keyword evidence="1" id="KW-0238">DNA-binding</keyword>
<dbReference type="Proteomes" id="UP000326641">
    <property type="component" value="Unassembled WGS sequence"/>
</dbReference>
<dbReference type="EMBL" id="UXAT02000012">
    <property type="protein sequence ID" value="VUX46218.1"/>
    <property type="molecule type" value="Genomic_DNA"/>
</dbReference>
<dbReference type="GO" id="GO:0003677">
    <property type="term" value="F:DNA binding"/>
    <property type="evidence" value="ECO:0007669"/>
    <property type="project" value="UniProtKB-UniRule"/>
</dbReference>
<dbReference type="InterPro" id="IPR037914">
    <property type="entry name" value="SpoVT-AbrB_sf"/>
</dbReference>
<name>A0A564WE11_9PROT</name>
<evidence type="ECO:0000259" key="2">
    <source>
        <dbReference type="PROSITE" id="PS51740"/>
    </source>
</evidence>
<dbReference type="Pfam" id="PF04014">
    <property type="entry name" value="MazE_antitoxin"/>
    <property type="match status" value="1"/>
</dbReference>
<keyword evidence="4" id="KW-1185">Reference proteome</keyword>
<organism evidence="3 4">
    <name type="scientific">Candidatus Defluviicoccus seviourii</name>
    <dbReference type="NCBI Taxonomy" id="2565273"/>
    <lineage>
        <taxon>Bacteria</taxon>
        <taxon>Pseudomonadati</taxon>
        <taxon>Pseudomonadota</taxon>
        <taxon>Alphaproteobacteria</taxon>
        <taxon>Rhodospirillales</taxon>
        <taxon>Rhodospirillaceae</taxon>
        <taxon>Defluviicoccus</taxon>
    </lineage>
</organism>
<evidence type="ECO:0000256" key="1">
    <source>
        <dbReference type="PROSITE-ProRule" id="PRU01076"/>
    </source>
</evidence>
<feature type="domain" description="SpoVT-AbrB" evidence="2">
    <location>
        <begin position="4"/>
        <end position="50"/>
    </location>
</feature>
<dbReference type="NCBIfam" id="TIGR01439">
    <property type="entry name" value="lp_hng_hel_AbrB"/>
    <property type="match status" value="1"/>
</dbReference>